<evidence type="ECO:0000313" key="4">
    <source>
        <dbReference type="Proteomes" id="UP000054978"/>
    </source>
</evidence>
<dbReference type="RefSeq" id="WP_087042541.1">
    <property type="nucleotide sequence ID" value="NZ_FCOB02000001.1"/>
</dbReference>
<evidence type="ECO:0000256" key="1">
    <source>
        <dbReference type="SAM" id="MobiDB-lite"/>
    </source>
</evidence>
<dbReference type="STRING" id="1777144.AWB83_00380"/>
<reference evidence="3" key="1">
    <citation type="submission" date="2016-01" db="EMBL/GenBank/DDBJ databases">
        <authorList>
            <person name="Peeters C."/>
        </authorList>
    </citation>
    <scope>NUCLEOTIDE SEQUENCE [LARGE SCALE GENOMIC DNA]</scope>
    <source>
        <strain evidence="3">LMG 29326</strain>
    </source>
</reference>
<feature type="chain" id="PRO_5007619068" evidence="2">
    <location>
        <begin position="27"/>
        <end position="86"/>
    </location>
</feature>
<feature type="signal peptide" evidence="2">
    <location>
        <begin position="1"/>
        <end position="26"/>
    </location>
</feature>
<accession>A0A157ZAG0</accession>
<proteinExistence type="predicted"/>
<comment type="caution">
    <text evidence="3">The sequence shown here is derived from an EMBL/GenBank/DDBJ whole genome shotgun (WGS) entry which is preliminary data.</text>
</comment>
<dbReference type="AlphaFoldDB" id="A0A157ZAG0"/>
<feature type="compositionally biased region" description="Basic and acidic residues" evidence="1">
    <location>
        <begin position="75"/>
        <end position="86"/>
    </location>
</feature>
<name>A0A157ZAG0_9BURK</name>
<gene>
    <name evidence="3" type="ORF">AWB83_00380</name>
</gene>
<dbReference type="Proteomes" id="UP000054978">
    <property type="component" value="Unassembled WGS sequence"/>
</dbReference>
<dbReference type="EMBL" id="FCOB02000001">
    <property type="protein sequence ID" value="SAK42453.1"/>
    <property type="molecule type" value="Genomic_DNA"/>
</dbReference>
<evidence type="ECO:0000256" key="2">
    <source>
        <dbReference type="SAM" id="SignalP"/>
    </source>
</evidence>
<protein>
    <submittedName>
        <fullName evidence="3">Uncharacterized protein</fullName>
    </submittedName>
</protein>
<feature type="compositionally biased region" description="Basic and acidic residues" evidence="1">
    <location>
        <begin position="36"/>
        <end position="66"/>
    </location>
</feature>
<evidence type="ECO:0000313" key="3">
    <source>
        <dbReference type="EMBL" id="SAK42453.1"/>
    </source>
</evidence>
<organism evidence="3 4">
    <name type="scientific">Caballeronia ptereochthonis</name>
    <dbReference type="NCBI Taxonomy" id="1777144"/>
    <lineage>
        <taxon>Bacteria</taxon>
        <taxon>Pseudomonadati</taxon>
        <taxon>Pseudomonadota</taxon>
        <taxon>Betaproteobacteria</taxon>
        <taxon>Burkholderiales</taxon>
        <taxon>Burkholderiaceae</taxon>
        <taxon>Caballeronia</taxon>
    </lineage>
</organism>
<feature type="region of interest" description="Disordered" evidence="1">
    <location>
        <begin position="25"/>
        <end position="86"/>
    </location>
</feature>
<sequence length="86" mass="8907">MNRKINALLAALVAGTFASASTASFAQTTSETPMTHADKKAAKKQAEADKDAAVAQAKADKKKTESQSEANEAAADAKLKNAKKAE</sequence>
<keyword evidence="2" id="KW-0732">Signal</keyword>
<keyword evidence="4" id="KW-1185">Reference proteome</keyword>